<feature type="transmembrane region" description="Helical" evidence="1">
    <location>
        <begin position="137"/>
        <end position="157"/>
    </location>
</feature>
<comment type="caution">
    <text evidence="2">The sequence shown here is derived from an EMBL/GenBank/DDBJ whole genome shotgun (WGS) entry which is preliminary data.</text>
</comment>
<evidence type="ECO:0000313" key="3">
    <source>
        <dbReference type="Proteomes" id="UP001066276"/>
    </source>
</evidence>
<keyword evidence="1" id="KW-0472">Membrane</keyword>
<proteinExistence type="predicted"/>
<sequence>MWHFSAWYMKDPQCVAFIDQELRNYSRENSGSVASPMTLWAAGKPSLRGIIKGYVRRQEAQQAQWTTVLESSIADLDLWDLWSDGGELERQLALLRAKFRQASLAEARQCWQASTQTVAYYGHSFHSRLIHLFGINLGVRVIMHATLGLVWGVLFPVETQDPKKKPYGLCGSPGAMKN</sequence>
<dbReference type="Proteomes" id="UP001066276">
    <property type="component" value="Chromosome 3_1"/>
</dbReference>
<protein>
    <submittedName>
        <fullName evidence="2">Uncharacterized protein</fullName>
    </submittedName>
</protein>
<keyword evidence="3" id="KW-1185">Reference proteome</keyword>
<reference evidence="2" key="1">
    <citation type="journal article" date="2022" name="bioRxiv">
        <title>Sequencing and chromosome-scale assembly of the giantPleurodeles waltlgenome.</title>
        <authorList>
            <person name="Brown T."/>
            <person name="Elewa A."/>
            <person name="Iarovenko S."/>
            <person name="Subramanian E."/>
            <person name="Araus A.J."/>
            <person name="Petzold A."/>
            <person name="Susuki M."/>
            <person name="Suzuki K.-i.T."/>
            <person name="Hayashi T."/>
            <person name="Toyoda A."/>
            <person name="Oliveira C."/>
            <person name="Osipova E."/>
            <person name="Leigh N.D."/>
            <person name="Simon A."/>
            <person name="Yun M.H."/>
        </authorList>
    </citation>
    <scope>NUCLEOTIDE SEQUENCE</scope>
    <source>
        <strain evidence="2">20211129_DDA</strain>
        <tissue evidence="2">Liver</tissue>
    </source>
</reference>
<evidence type="ECO:0000313" key="2">
    <source>
        <dbReference type="EMBL" id="KAJ1188126.1"/>
    </source>
</evidence>
<organism evidence="2 3">
    <name type="scientific">Pleurodeles waltl</name>
    <name type="common">Iberian ribbed newt</name>
    <dbReference type="NCBI Taxonomy" id="8319"/>
    <lineage>
        <taxon>Eukaryota</taxon>
        <taxon>Metazoa</taxon>
        <taxon>Chordata</taxon>
        <taxon>Craniata</taxon>
        <taxon>Vertebrata</taxon>
        <taxon>Euteleostomi</taxon>
        <taxon>Amphibia</taxon>
        <taxon>Batrachia</taxon>
        <taxon>Caudata</taxon>
        <taxon>Salamandroidea</taxon>
        <taxon>Salamandridae</taxon>
        <taxon>Pleurodelinae</taxon>
        <taxon>Pleurodeles</taxon>
    </lineage>
</organism>
<dbReference type="AlphaFoldDB" id="A0AAV7UIB1"/>
<name>A0AAV7UIB1_PLEWA</name>
<dbReference type="EMBL" id="JANPWB010000005">
    <property type="protein sequence ID" value="KAJ1188126.1"/>
    <property type="molecule type" value="Genomic_DNA"/>
</dbReference>
<keyword evidence="1" id="KW-0812">Transmembrane</keyword>
<keyword evidence="1" id="KW-1133">Transmembrane helix</keyword>
<gene>
    <name evidence="2" type="ORF">NDU88_004891</name>
</gene>
<evidence type="ECO:0000256" key="1">
    <source>
        <dbReference type="SAM" id="Phobius"/>
    </source>
</evidence>
<accession>A0AAV7UIB1</accession>